<dbReference type="EMBL" id="JBHTBX010000001">
    <property type="protein sequence ID" value="MFC7433016.1"/>
    <property type="molecule type" value="Genomic_DNA"/>
</dbReference>
<dbReference type="RefSeq" id="WP_382253078.1">
    <property type="nucleotide sequence ID" value="NZ_JBHTBX010000001.1"/>
</dbReference>
<dbReference type="NCBIfam" id="NF003520">
    <property type="entry name" value="PRK05183.1"/>
    <property type="match status" value="1"/>
</dbReference>
<keyword evidence="2 5" id="KW-0547">Nucleotide-binding</keyword>
<dbReference type="GO" id="GO:0016787">
    <property type="term" value="F:hydrolase activity"/>
    <property type="evidence" value="ECO:0007669"/>
    <property type="project" value="UniProtKB-KW"/>
</dbReference>
<evidence type="ECO:0000313" key="8">
    <source>
        <dbReference type="Proteomes" id="UP001596495"/>
    </source>
</evidence>
<protein>
    <recommendedName>
        <fullName evidence="5">Chaperone protein HscA homolog</fullName>
    </recommendedName>
</protein>
<keyword evidence="7" id="KW-0378">Hydrolase</keyword>
<dbReference type="PROSITE" id="PS00329">
    <property type="entry name" value="HSP70_2"/>
    <property type="match status" value="1"/>
</dbReference>
<evidence type="ECO:0000256" key="1">
    <source>
        <dbReference type="ARBA" id="ARBA00007381"/>
    </source>
</evidence>
<dbReference type="InterPro" id="IPR018181">
    <property type="entry name" value="Heat_shock_70_CS"/>
</dbReference>
<dbReference type="PROSITE" id="PS01036">
    <property type="entry name" value="HSP70_3"/>
    <property type="match status" value="1"/>
</dbReference>
<evidence type="ECO:0000256" key="2">
    <source>
        <dbReference type="ARBA" id="ARBA00022741"/>
    </source>
</evidence>
<name>A0ABW2R568_9BURK</name>
<comment type="similarity">
    <text evidence="1 5 6">Belongs to the heat shock protein 70 family.</text>
</comment>
<accession>A0ABW2R568</accession>
<dbReference type="InterPro" id="IPR029048">
    <property type="entry name" value="HSP70_C_sf"/>
</dbReference>
<dbReference type="Gene3D" id="2.60.34.10">
    <property type="entry name" value="Substrate Binding Domain Of DNAk, Chain A, domain 1"/>
    <property type="match status" value="1"/>
</dbReference>
<reference evidence="8" key="1">
    <citation type="journal article" date="2019" name="Int. J. Syst. Evol. Microbiol.">
        <title>The Global Catalogue of Microorganisms (GCM) 10K type strain sequencing project: providing services to taxonomists for standard genome sequencing and annotation.</title>
        <authorList>
            <consortium name="The Broad Institute Genomics Platform"/>
            <consortium name="The Broad Institute Genome Sequencing Center for Infectious Disease"/>
            <person name="Wu L."/>
            <person name="Ma J."/>
        </authorList>
    </citation>
    <scope>NUCLEOTIDE SEQUENCE [LARGE SCALE GENOMIC DNA]</scope>
    <source>
        <strain evidence="8">CCUG 54518</strain>
    </source>
</reference>
<organism evidence="7 8">
    <name type="scientific">Hydrogenophaga bisanensis</name>
    <dbReference type="NCBI Taxonomy" id="439611"/>
    <lineage>
        <taxon>Bacteria</taxon>
        <taxon>Pseudomonadati</taxon>
        <taxon>Pseudomonadota</taxon>
        <taxon>Betaproteobacteria</taxon>
        <taxon>Burkholderiales</taxon>
        <taxon>Comamonadaceae</taxon>
        <taxon>Hydrogenophaga</taxon>
    </lineage>
</organism>
<keyword evidence="4 5" id="KW-0143">Chaperone</keyword>
<sequence length="623" mass="66175">MALLQISEPGQSLDPHQRRVAVGIDLGTTHSLVAAVRHGVAECLPDEQGRVILPSVVRYLAPGTQGAGRQIGHEALAAQVSDPVNTISSVKRLMGRTRAQVVDVDKLPYRVVDENGMAVVDTVAGRKTPMEVSAEILATLRYRAEDSFADDLYGAVITVPAYFDDGQRQATKDAAQLAGINVLRLINEPTAAAIAYGLDNGSEGVYAVYDLGGGTFDISVLRLTQGVFEVMATGGDSALGGDDYDHALATLVLQRQGIEAPGDAVARAVLHKEARRVKEALTDRSSETFRAEFDGRTIEQVVTVSDFEACTTALTARTISAVRKALRDAGVSRDDVQGVVLVGGSTRMPVIRRTVGEFFGRDPLINLNPDEVVALGAAIQANALAGNSRDGELLLLDVIPLSLGIETMGGLVERIVPRNSTIPTARAQDFTTYQDGQTAMSLHVVQGERDLVADCRSLARFTLRGIPPMAAGAARIRVTFTVDADGLLAVTAREQVSGVESHIEIKPSYGLSDEQIAAMLQDSFATAQQDMQARALVEARVDADRMIAATRSALAADGDLLDAAERQAIDTLIERLSQVATSDSAADIEAATDALAKGTEAFAALRMNRGIQQALAGRKLEEV</sequence>
<dbReference type="HAMAP" id="MF_00679">
    <property type="entry name" value="HscA"/>
    <property type="match status" value="1"/>
</dbReference>
<dbReference type="Pfam" id="PF00012">
    <property type="entry name" value="HSP70"/>
    <property type="match status" value="1"/>
</dbReference>
<dbReference type="InterPro" id="IPR029047">
    <property type="entry name" value="HSP70_peptide-bd_sf"/>
</dbReference>
<evidence type="ECO:0000256" key="4">
    <source>
        <dbReference type="ARBA" id="ARBA00023186"/>
    </source>
</evidence>
<dbReference type="SUPFAM" id="SSF100920">
    <property type="entry name" value="Heat shock protein 70kD (HSP70), peptide-binding domain"/>
    <property type="match status" value="1"/>
</dbReference>
<gene>
    <name evidence="5 7" type="primary">hscA</name>
    <name evidence="7" type="ORF">ACFQNJ_00640</name>
</gene>
<evidence type="ECO:0000256" key="5">
    <source>
        <dbReference type="HAMAP-Rule" id="MF_00679"/>
    </source>
</evidence>
<proteinExistence type="inferred from homology"/>
<dbReference type="Gene3D" id="3.90.640.10">
    <property type="entry name" value="Actin, Chain A, domain 4"/>
    <property type="match status" value="1"/>
</dbReference>
<comment type="caution">
    <text evidence="7">The sequence shown here is derived from an EMBL/GenBank/DDBJ whole genome shotgun (WGS) entry which is preliminary data.</text>
</comment>
<dbReference type="PRINTS" id="PR00301">
    <property type="entry name" value="HEATSHOCK70"/>
</dbReference>
<evidence type="ECO:0000256" key="6">
    <source>
        <dbReference type="RuleBase" id="RU003322"/>
    </source>
</evidence>
<dbReference type="Gene3D" id="3.30.420.40">
    <property type="match status" value="2"/>
</dbReference>
<dbReference type="PROSITE" id="PS00297">
    <property type="entry name" value="HSP70_1"/>
    <property type="match status" value="1"/>
</dbReference>
<comment type="function">
    <text evidence="5">Chaperone involved in the maturation of iron-sulfur cluster-containing proteins. Has a low intrinsic ATPase activity which is markedly stimulated by HscB.</text>
</comment>
<dbReference type="Proteomes" id="UP001596495">
    <property type="component" value="Unassembled WGS sequence"/>
</dbReference>
<evidence type="ECO:0000313" key="7">
    <source>
        <dbReference type="EMBL" id="MFC7433016.1"/>
    </source>
</evidence>
<dbReference type="SUPFAM" id="SSF100934">
    <property type="entry name" value="Heat shock protein 70kD (HSP70), C-terminal subdomain"/>
    <property type="match status" value="1"/>
</dbReference>
<keyword evidence="3 5" id="KW-0067">ATP-binding</keyword>
<dbReference type="SUPFAM" id="SSF53067">
    <property type="entry name" value="Actin-like ATPase domain"/>
    <property type="match status" value="2"/>
</dbReference>
<dbReference type="PANTHER" id="PTHR19375">
    <property type="entry name" value="HEAT SHOCK PROTEIN 70KDA"/>
    <property type="match status" value="1"/>
</dbReference>
<keyword evidence="8" id="KW-1185">Reference proteome</keyword>
<dbReference type="Gene3D" id="1.20.1270.10">
    <property type="match status" value="1"/>
</dbReference>
<dbReference type="InterPro" id="IPR013126">
    <property type="entry name" value="Hsp_70_fam"/>
</dbReference>
<evidence type="ECO:0000256" key="3">
    <source>
        <dbReference type="ARBA" id="ARBA00022840"/>
    </source>
</evidence>
<dbReference type="InterPro" id="IPR043129">
    <property type="entry name" value="ATPase_NBD"/>
</dbReference>
<dbReference type="NCBIfam" id="TIGR01991">
    <property type="entry name" value="HscA"/>
    <property type="match status" value="1"/>
</dbReference>
<dbReference type="InterPro" id="IPR010236">
    <property type="entry name" value="ISC_FeS_clus_asmbl_HscA"/>
</dbReference>